<feature type="binding site" evidence="8">
    <location>
        <position position="22"/>
    </location>
    <ligand>
        <name>GTP</name>
        <dbReference type="ChEBI" id="CHEBI:37565"/>
    </ligand>
</feature>
<dbReference type="PANTHER" id="PTHR19136">
    <property type="entry name" value="MOLYBDENUM COFACTOR GUANYLYLTRANSFERASE"/>
    <property type="match status" value="1"/>
</dbReference>
<feature type="domain" description="MobA-like NTP transferase" evidence="9">
    <location>
        <begin position="7"/>
        <end position="157"/>
    </location>
</feature>
<evidence type="ECO:0000256" key="2">
    <source>
        <dbReference type="ARBA" id="ARBA00022679"/>
    </source>
</evidence>
<comment type="domain">
    <text evidence="8">The N-terminal domain determines nucleotide recognition and specific binding, while the C-terminal domain determines the specific binding to the target protein.</text>
</comment>
<reference evidence="10 11" key="2">
    <citation type="journal article" date="2011" name="BMC Genomics">
        <title>Sequence of the hyperplastic genome of the naturally competent Thermus scotoductus SA-01.</title>
        <authorList>
            <person name="Gounder K."/>
            <person name="Brzuszkiewicz E."/>
            <person name="Liesegang H."/>
            <person name="Wollherr A."/>
            <person name="Daniel R."/>
            <person name="Gottschalk G."/>
            <person name="Reva O."/>
            <person name="Kumwenda B."/>
            <person name="Srivastava M."/>
            <person name="Bricio C."/>
            <person name="Berenguer J."/>
            <person name="van Heerden E."/>
            <person name="Litthauer D."/>
        </authorList>
    </citation>
    <scope>NUCLEOTIDE SEQUENCE [LARGE SCALE GENOMIC DNA]</scope>
    <source>
        <strain evidence="11">ATCC 700910 / SA-01</strain>
    </source>
</reference>
<dbReference type="Proteomes" id="UP000008087">
    <property type="component" value="Chromosome"/>
</dbReference>
<dbReference type="GO" id="GO:0061603">
    <property type="term" value="F:molybdenum cofactor guanylyltransferase activity"/>
    <property type="evidence" value="ECO:0007669"/>
    <property type="project" value="UniProtKB-EC"/>
</dbReference>
<dbReference type="InterPro" id="IPR025877">
    <property type="entry name" value="MobA-like_NTP_Trfase"/>
</dbReference>
<keyword evidence="3 8" id="KW-0479">Metal-binding</keyword>
<dbReference type="EMBL" id="CP001962">
    <property type="protein sequence ID" value="ADW22458.1"/>
    <property type="molecule type" value="Genomic_DNA"/>
</dbReference>
<dbReference type="HOGENOM" id="CLU_055597_2_1_0"/>
<dbReference type="KEGG" id="tsc:TSC_c18440"/>
<dbReference type="GO" id="GO:0006777">
    <property type="term" value="P:Mo-molybdopterin cofactor biosynthetic process"/>
    <property type="evidence" value="ECO:0007669"/>
    <property type="project" value="UniProtKB-KW"/>
</dbReference>
<dbReference type="SUPFAM" id="SSF53448">
    <property type="entry name" value="Nucleotide-diphospho-sugar transferases"/>
    <property type="match status" value="1"/>
</dbReference>
<keyword evidence="2 8" id="KW-0808">Transferase</keyword>
<evidence type="ECO:0000313" key="11">
    <source>
        <dbReference type="Proteomes" id="UP000008087"/>
    </source>
</evidence>
<dbReference type="InterPro" id="IPR029044">
    <property type="entry name" value="Nucleotide-diphossugar_trans"/>
</dbReference>
<keyword evidence="1 8" id="KW-0963">Cytoplasm</keyword>
<evidence type="ECO:0000313" key="10">
    <source>
        <dbReference type="EMBL" id="ADW22458.1"/>
    </source>
</evidence>
<dbReference type="InterPro" id="IPR013482">
    <property type="entry name" value="Molybde_CF_guanTrfase"/>
</dbReference>
<evidence type="ECO:0000256" key="4">
    <source>
        <dbReference type="ARBA" id="ARBA00022741"/>
    </source>
</evidence>
<dbReference type="CDD" id="cd02503">
    <property type="entry name" value="MobA"/>
    <property type="match status" value="1"/>
</dbReference>
<dbReference type="PANTHER" id="PTHR19136:SF81">
    <property type="entry name" value="MOLYBDENUM COFACTOR GUANYLYLTRANSFERASE"/>
    <property type="match status" value="1"/>
</dbReference>
<feature type="binding site" evidence="8">
    <location>
        <begin position="10"/>
        <end position="12"/>
    </location>
    <ligand>
        <name>GTP</name>
        <dbReference type="ChEBI" id="CHEBI:37565"/>
    </ligand>
</feature>
<dbReference type="Gene3D" id="3.90.550.10">
    <property type="entry name" value="Spore Coat Polysaccharide Biosynthesis Protein SpsA, Chain A"/>
    <property type="match status" value="1"/>
</dbReference>
<dbReference type="GO" id="GO:0005525">
    <property type="term" value="F:GTP binding"/>
    <property type="evidence" value="ECO:0007669"/>
    <property type="project" value="UniProtKB-UniRule"/>
</dbReference>
<evidence type="ECO:0000256" key="3">
    <source>
        <dbReference type="ARBA" id="ARBA00022723"/>
    </source>
</evidence>
<protein>
    <recommendedName>
        <fullName evidence="8">Probable molybdenum cofactor guanylyltransferase</fullName>
        <shortName evidence="8">MoCo guanylyltransferase</shortName>
        <ecNumber evidence="8">2.7.7.77</ecNumber>
    </recommendedName>
    <alternativeName>
        <fullName evidence="8">GTP:molybdopterin guanylyltransferase</fullName>
    </alternativeName>
    <alternativeName>
        <fullName evidence="8">Mo-MPT guanylyltransferase</fullName>
    </alternativeName>
    <alternativeName>
        <fullName evidence="8">Molybdopterin guanylyltransferase</fullName>
    </alternativeName>
    <alternativeName>
        <fullName evidence="8">Molybdopterin-guanine dinucleotide synthase</fullName>
        <shortName evidence="8">MGD synthase</shortName>
    </alternativeName>
</protein>
<dbReference type="GO" id="GO:0046872">
    <property type="term" value="F:metal ion binding"/>
    <property type="evidence" value="ECO:0007669"/>
    <property type="project" value="UniProtKB-KW"/>
</dbReference>
<evidence type="ECO:0000256" key="6">
    <source>
        <dbReference type="ARBA" id="ARBA00023134"/>
    </source>
</evidence>
<comment type="caution">
    <text evidence="8">Lacks conserved residue(s) required for the propagation of feature annotation.</text>
</comment>
<comment type="subcellular location">
    <subcellularLocation>
        <location evidence="8">Cytoplasm</location>
    </subcellularLocation>
</comment>
<organism evidence="10 11">
    <name type="scientific">Thermus scotoductus (strain ATCC 700910 / SA-01)</name>
    <dbReference type="NCBI Taxonomy" id="743525"/>
    <lineage>
        <taxon>Bacteria</taxon>
        <taxon>Thermotogati</taxon>
        <taxon>Deinococcota</taxon>
        <taxon>Deinococci</taxon>
        <taxon>Thermales</taxon>
        <taxon>Thermaceae</taxon>
        <taxon>Thermus</taxon>
    </lineage>
</organism>
<comment type="similarity">
    <text evidence="8">Belongs to the MobA family.</text>
</comment>
<keyword evidence="6 8" id="KW-0342">GTP-binding</keyword>
<dbReference type="AlphaFoldDB" id="E8PMB7"/>
<evidence type="ECO:0000256" key="7">
    <source>
        <dbReference type="ARBA" id="ARBA00023150"/>
    </source>
</evidence>
<dbReference type="STRING" id="743525.TSC_c18440"/>
<dbReference type="HAMAP" id="MF_00316">
    <property type="entry name" value="MobA"/>
    <property type="match status" value="1"/>
</dbReference>
<feature type="binding site" evidence="8">
    <location>
        <position position="93"/>
    </location>
    <ligand>
        <name>GTP</name>
        <dbReference type="ChEBI" id="CHEBI:37565"/>
    </ligand>
</feature>
<feature type="binding site" evidence="8">
    <location>
        <position position="93"/>
    </location>
    <ligand>
        <name>Mg(2+)</name>
        <dbReference type="ChEBI" id="CHEBI:18420"/>
    </ligand>
</feature>
<keyword evidence="7 8" id="KW-0501">Molybdenum cofactor biosynthesis</keyword>
<dbReference type="EC" id="2.7.7.77" evidence="8"/>
<name>E8PMB7_THESS</name>
<sequence>MVGVYSGAVIAGGLSRRFGEDKALYPYRGKPLIQWVLDSLQEAGERFIVANRPYPGFGVPVYPDLLPGADSLSGLHSALLHARYPWVAVAATDLPFLRPEYWAFLYEHALASPHPVVVAYNPEGHLEPLMAFYHQDCLPQVERQIREGDFLLRRVMEVLGATYIPAEEVVVRFGAQVFLNANRKEELP</sequence>
<proteinExistence type="inferred from homology"/>
<dbReference type="GO" id="GO:0005737">
    <property type="term" value="C:cytoplasm"/>
    <property type="evidence" value="ECO:0007669"/>
    <property type="project" value="UniProtKB-SubCell"/>
</dbReference>
<reference evidence="11" key="1">
    <citation type="submission" date="2010-03" db="EMBL/GenBank/DDBJ databases">
        <title>The genome sequence of Thermus scotoductus SA-01.</title>
        <authorList>
            <person name="Gounder K."/>
            <person name="Liesegang H."/>
            <person name="Brzuszkiewicz E."/>
            <person name="Wollherr A."/>
            <person name="Daniel R."/>
            <person name="Gottschalk G."/>
            <person name="van Heerden E."/>
            <person name="Litthauer D."/>
        </authorList>
    </citation>
    <scope>NUCLEOTIDE SEQUENCE [LARGE SCALE GENOMIC DNA]</scope>
    <source>
        <strain evidence="11">ATCC 700910 / SA-01</strain>
    </source>
</reference>
<comment type="catalytic activity">
    <reaction evidence="8">
        <text>Mo-molybdopterin + GTP + H(+) = Mo-molybdopterin guanine dinucleotide + diphosphate</text>
        <dbReference type="Rhea" id="RHEA:34243"/>
        <dbReference type="ChEBI" id="CHEBI:15378"/>
        <dbReference type="ChEBI" id="CHEBI:33019"/>
        <dbReference type="ChEBI" id="CHEBI:37565"/>
        <dbReference type="ChEBI" id="CHEBI:71302"/>
        <dbReference type="ChEBI" id="CHEBI:71310"/>
        <dbReference type="EC" id="2.7.7.77"/>
    </reaction>
</comment>
<gene>
    <name evidence="8" type="primary">mobA</name>
    <name evidence="10" type="ordered locus">TSC_c18440</name>
</gene>
<evidence type="ECO:0000256" key="8">
    <source>
        <dbReference type="HAMAP-Rule" id="MF_00316"/>
    </source>
</evidence>
<comment type="cofactor">
    <cofactor evidence="8">
        <name>Mg(2+)</name>
        <dbReference type="ChEBI" id="CHEBI:18420"/>
    </cofactor>
</comment>
<evidence type="ECO:0000256" key="1">
    <source>
        <dbReference type="ARBA" id="ARBA00022490"/>
    </source>
</evidence>
<dbReference type="Pfam" id="PF12804">
    <property type="entry name" value="NTP_transf_3"/>
    <property type="match status" value="1"/>
</dbReference>
<comment type="function">
    <text evidence="8">Transfers a GMP moiety from GTP to Mo-molybdopterin (Mo-MPT) cofactor (Moco or molybdenum cofactor) to form Mo-molybdopterin guanine dinucleotide (Mo-MGD) cofactor.</text>
</comment>
<keyword evidence="5 8" id="KW-0460">Magnesium</keyword>
<dbReference type="eggNOG" id="COG0746">
    <property type="taxonomic scope" value="Bacteria"/>
</dbReference>
<evidence type="ECO:0000256" key="5">
    <source>
        <dbReference type="ARBA" id="ARBA00022842"/>
    </source>
</evidence>
<accession>E8PMB7</accession>
<keyword evidence="4 8" id="KW-0547">Nucleotide-binding</keyword>
<feature type="binding site" evidence="8">
    <location>
        <position position="64"/>
    </location>
    <ligand>
        <name>GTP</name>
        <dbReference type="ChEBI" id="CHEBI:37565"/>
    </ligand>
</feature>
<evidence type="ECO:0000259" key="9">
    <source>
        <dbReference type="Pfam" id="PF12804"/>
    </source>
</evidence>